<gene>
    <name evidence="1" type="ORF">Ddye_013533</name>
</gene>
<proteinExistence type="predicted"/>
<comment type="caution">
    <text evidence="1">The sequence shown here is derived from an EMBL/GenBank/DDBJ whole genome shotgun (WGS) entry which is preliminary data.</text>
</comment>
<dbReference type="EMBL" id="JANJYI010000004">
    <property type="protein sequence ID" value="KAK2653677.1"/>
    <property type="molecule type" value="Genomic_DNA"/>
</dbReference>
<dbReference type="Proteomes" id="UP001280121">
    <property type="component" value="Unassembled WGS sequence"/>
</dbReference>
<name>A0AAD9X6L4_9ROSI</name>
<accession>A0AAD9X6L4</accession>
<evidence type="ECO:0000313" key="1">
    <source>
        <dbReference type="EMBL" id="KAK2653677.1"/>
    </source>
</evidence>
<dbReference type="AlphaFoldDB" id="A0AAD9X6L4"/>
<sequence length="95" mass="10977">MDLMMEEALLRCKKKIGRWESEKKMWMKVWLSGLLKQSFMVMEMATVGRRAPPWLLFMVGIGMARSIEEAIVFDRVLDEAGVVIARSHGFSKKID</sequence>
<evidence type="ECO:0000313" key="2">
    <source>
        <dbReference type="Proteomes" id="UP001280121"/>
    </source>
</evidence>
<reference evidence="1" key="1">
    <citation type="journal article" date="2023" name="Plant J.">
        <title>Genome sequences and population genomics provide insights into the demographic history, inbreeding, and mutation load of two 'living fossil' tree species of Dipteronia.</title>
        <authorList>
            <person name="Feng Y."/>
            <person name="Comes H.P."/>
            <person name="Chen J."/>
            <person name="Zhu S."/>
            <person name="Lu R."/>
            <person name="Zhang X."/>
            <person name="Li P."/>
            <person name="Qiu J."/>
            <person name="Olsen K.M."/>
            <person name="Qiu Y."/>
        </authorList>
    </citation>
    <scope>NUCLEOTIDE SEQUENCE</scope>
    <source>
        <strain evidence="1">KIB01</strain>
    </source>
</reference>
<organism evidence="1 2">
    <name type="scientific">Dipteronia dyeriana</name>
    <dbReference type="NCBI Taxonomy" id="168575"/>
    <lineage>
        <taxon>Eukaryota</taxon>
        <taxon>Viridiplantae</taxon>
        <taxon>Streptophyta</taxon>
        <taxon>Embryophyta</taxon>
        <taxon>Tracheophyta</taxon>
        <taxon>Spermatophyta</taxon>
        <taxon>Magnoliopsida</taxon>
        <taxon>eudicotyledons</taxon>
        <taxon>Gunneridae</taxon>
        <taxon>Pentapetalae</taxon>
        <taxon>rosids</taxon>
        <taxon>malvids</taxon>
        <taxon>Sapindales</taxon>
        <taxon>Sapindaceae</taxon>
        <taxon>Hippocastanoideae</taxon>
        <taxon>Acereae</taxon>
        <taxon>Dipteronia</taxon>
    </lineage>
</organism>
<protein>
    <submittedName>
        <fullName evidence="1">Uncharacterized protein</fullName>
    </submittedName>
</protein>
<keyword evidence="2" id="KW-1185">Reference proteome</keyword>